<sequence length="83" mass="9189">MNNCWNGLLKDEYEASVWVDDNFKDEGVQSALQEEQANSALKVEQVEEDVEEDGMEGDGVTEVDGINYDVSGSITQEPDVSDE</sequence>
<protein>
    <submittedName>
        <fullName evidence="2">Uncharacterized protein</fullName>
    </submittedName>
</protein>
<dbReference type="EMBL" id="JANPWB010000005">
    <property type="protein sequence ID" value="KAJ1190458.1"/>
    <property type="molecule type" value="Genomic_DNA"/>
</dbReference>
<name>A0AAV7UN57_PLEWA</name>
<proteinExistence type="predicted"/>
<evidence type="ECO:0000313" key="3">
    <source>
        <dbReference type="Proteomes" id="UP001066276"/>
    </source>
</evidence>
<dbReference type="Proteomes" id="UP001066276">
    <property type="component" value="Chromosome 3_1"/>
</dbReference>
<gene>
    <name evidence="2" type="ORF">NDU88_007196</name>
</gene>
<feature type="compositionally biased region" description="Polar residues" evidence="1">
    <location>
        <begin position="70"/>
        <end position="83"/>
    </location>
</feature>
<reference evidence="2" key="1">
    <citation type="journal article" date="2022" name="bioRxiv">
        <title>Sequencing and chromosome-scale assembly of the giantPleurodeles waltlgenome.</title>
        <authorList>
            <person name="Brown T."/>
            <person name="Elewa A."/>
            <person name="Iarovenko S."/>
            <person name="Subramanian E."/>
            <person name="Araus A.J."/>
            <person name="Petzold A."/>
            <person name="Susuki M."/>
            <person name="Suzuki K.-i.T."/>
            <person name="Hayashi T."/>
            <person name="Toyoda A."/>
            <person name="Oliveira C."/>
            <person name="Osipova E."/>
            <person name="Leigh N.D."/>
            <person name="Simon A."/>
            <person name="Yun M.H."/>
        </authorList>
    </citation>
    <scope>NUCLEOTIDE SEQUENCE</scope>
    <source>
        <strain evidence="2">20211129_DDA</strain>
        <tissue evidence="2">Liver</tissue>
    </source>
</reference>
<evidence type="ECO:0000313" key="2">
    <source>
        <dbReference type="EMBL" id="KAJ1190458.1"/>
    </source>
</evidence>
<organism evidence="2 3">
    <name type="scientific">Pleurodeles waltl</name>
    <name type="common">Iberian ribbed newt</name>
    <dbReference type="NCBI Taxonomy" id="8319"/>
    <lineage>
        <taxon>Eukaryota</taxon>
        <taxon>Metazoa</taxon>
        <taxon>Chordata</taxon>
        <taxon>Craniata</taxon>
        <taxon>Vertebrata</taxon>
        <taxon>Euteleostomi</taxon>
        <taxon>Amphibia</taxon>
        <taxon>Batrachia</taxon>
        <taxon>Caudata</taxon>
        <taxon>Salamandroidea</taxon>
        <taxon>Salamandridae</taxon>
        <taxon>Pleurodelinae</taxon>
        <taxon>Pleurodeles</taxon>
    </lineage>
</organism>
<evidence type="ECO:0000256" key="1">
    <source>
        <dbReference type="SAM" id="MobiDB-lite"/>
    </source>
</evidence>
<keyword evidence="3" id="KW-1185">Reference proteome</keyword>
<feature type="compositionally biased region" description="Acidic residues" evidence="1">
    <location>
        <begin position="46"/>
        <end position="61"/>
    </location>
</feature>
<feature type="region of interest" description="Disordered" evidence="1">
    <location>
        <begin position="36"/>
        <end position="83"/>
    </location>
</feature>
<comment type="caution">
    <text evidence="2">The sequence shown here is derived from an EMBL/GenBank/DDBJ whole genome shotgun (WGS) entry which is preliminary data.</text>
</comment>
<dbReference type="AlphaFoldDB" id="A0AAV7UN57"/>
<accession>A0AAV7UN57</accession>